<evidence type="ECO:0000256" key="4">
    <source>
        <dbReference type="ARBA" id="ARBA00022840"/>
    </source>
</evidence>
<dbReference type="InterPro" id="IPR027417">
    <property type="entry name" value="P-loop_NTPase"/>
</dbReference>
<evidence type="ECO:0000313" key="10">
    <source>
        <dbReference type="Proteomes" id="UP000702954"/>
    </source>
</evidence>
<keyword evidence="4 5" id="KW-0067">ATP-binding</keyword>
<dbReference type="PANTHER" id="PTHR11070:SF17">
    <property type="entry name" value="DNA HELICASE IV"/>
    <property type="match status" value="1"/>
</dbReference>
<feature type="domain" description="UvrD-like helicase ATP-binding" evidence="6">
    <location>
        <begin position="203"/>
        <end position="537"/>
    </location>
</feature>
<evidence type="ECO:0000313" key="7">
    <source>
        <dbReference type="EMBL" id="GBU06044.1"/>
    </source>
</evidence>
<dbReference type="Proteomes" id="UP000702954">
    <property type="component" value="Unassembled WGS sequence"/>
</dbReference>
<dbReference type="PROSITE" id="PS51198">
    <property type="entry name" value="UVRD_HELICASE_ATP_BIND"/>
    <property type="match status" value="1"/>
</dbReference>
<dbReference type="InterPro" id="IPR014016">
    <property type="entry name" value="UvrD-like_ATP-bd"/>
</dbReference>
<protein>
    <submittedName>
        <fullName evidence="7 8">DNA helicase</fullName>
    </submittedName>
</protein>
<reference evidence="7 10" key="1">
    <citation type="journal article" date="2018" name="Int. J. Syst. Evol. Microbiol.">
        <title>Draft Genome Sequence of Faecalimonas umbilicata JCM 30896T, an Acetate-Producing Bacterium Isolated from Human Feces.</title>
        <authorList>
            <person name="Sakamoto M."/>
            <person name="Ikeyama N."/>
            <person name="Yuki M."/>
            <person name="Ohkuma M."/>
        </authorList>
    </citation>
    <scope>NUCLEOTIDE SEQUENCE [LARGE SCALE GENOMIC DNA]</scope>
    <source>
        <strain evidence="7 10">EGH7</strain>
    </source>
</reference>
<proteinExistence type="predicted"/>
<organism evidence="8 9">
    <name type="scientific">Faecalimonas umbilicata</name>
    <dbReference type="NCBI Taxonomy" id="1912855"/>
    <lineage>
        <taxon>Bacteria</taxon>
        <taxon>Bacillati</taxon>
        <taxon>Bacillota</taxon>
        <taxon>Clostridia</taxon>
        <taxon>Lachnospirales</taxon>
        <taxon>Lachnospiraceae</taxon>
        <taxon>Faecalimonas</taxon>
    </lineage>
</organism>
<dbReference type="AlphaFoldDB" id="A0A4R3JD88"/>
<dbReference type="GO" id="GO:0043138">
    <property type="term" value="F:3'-5' DNA helicase activity"/>
    <property type="evidence" value="ECO:0007669"/>
    <property type="project" value="TreeGrafter"/>
</dbReference>
<dbReference type="EMBL" id="SLZV01000027">
    <property type="protein sequence ID" value="TCS63958.1"/>
    <property type="molecule type" value="Genomic_DNA"/>
</dbReference>
<feature type="binding site" evidence="5">
    <location>
        <begin position="224"/>
        <end position="231"/>
    </location>
    <ligand>
        <name>ATP</name>
        <dbReference type="ChEBI" id="CHEBI:30616"/>
    </ligand>
</feature>
<dbReference type="GO" id="GO:0005524">
    <property type="term" value="F:ATP binding"/>
    <property type="evidence" value="ECO:0007669"/>
    <property type="project" value="UniProtKB-UniRule"/>
</dbReference>
<sequence length="702" mass="82073">MKADVKKDGKLFLAEVSDKLRDRLAKLAETLLAGQQEIENMHAYYWENYTEMDQYGYEDFDNQQALLHQINANNESQLLYQRFQKMADAPFFGRVDFLYDGDEEAEIFYIGIGNFAERTGAIPLIYDWRAPVSGLFYDYDKGPASYEAPGGTMEGAIEAKWQYKIQGGKMIYGFESDVKIDDDILKKELGQNGDVQLKNIVRTIQKEQNDIIRNTKDKILVIQGAAGSGKTSVALHRIAYLLYHDREHLKSSNILVLSPSGVFSDYISHILPELGEENIREMSFDLFAYQELKGIVPDCEDRYHQIERQMEGMSKEAQARYELKQSQAYIGTVEGFLAGLEEDLVELKEFEWRQMKKTEEELIELFYFKFQEIPLLERMYAVMDYVVDEFETLYDRDLSEEELAAVREKFDQMYVTRDVYRIYNWFLEENGWEQLPDVPYESRMLSYEDVFPVLYLKYRLSGKAKHKQIKHLVIDEMQDYSYLQYAILETLFSCRMTILGDRAQTMDGKIQDVLTFLPKIFGKEIRTIIMNKSYRNTIEIARYAEQITNVTGLEFLERHGKAVEEKTVSGIVGALRDIEGHLHLRKDGVQIKEAFSEIAVDRLEHTEDAFETAAILLRTEAEARMVYEYLKEQREDIHYIDRDSSHFEKGVTVTTFYLAKGLEFDQVFVLREQTESAFERQADYICATRALHELYLYYLEEK</sequence>
<comment type="caution">
    <text evidence="8">The sequence shown here is derived from an EMBL/GenBank/DDBJ whole genome shotgun (WGS) entry which is preliminary data.</text>
</comment>
<gene>
    <name evidence="8" type="ORF">EDD74_12732</name>
    <name evidence="7" type="ORF">FAEUMB_25850</name>
</gene>
<name>A0A4R3JD88_9FIRM</name>
<dbReference type="Pfam" id="PF00580">
    <property type="entry name" value="UvrD-helicase"/>
    <property type="match status" value="1"/>
</dbReference>
<keyword evidence="3 5" id="KW-0347">Helicase</keyword>
<keyword evidence="1 5" id="KW-0547">Nucleotide-binding</keyword>
<evidence type="ECO:0000256" key="2">
    <source>
        <dbReference type="ARBA" id="ARBA00022801"/>
    </source>
</evidence>
<dbReference type="PANTHER" id="PTHR11070">
    <property type="entry name" value="UVRD / RECB / PCRA DNA HELICASE FAMILY MEMBER"/>
    <property type="match status" value="1"/>
</dbReference>
<dbReference type="InterPro" id="IPR000212">
    <property type="entry name" value="DNA_helicase_UvrD/REP"/>
</dbReference>
<evidence type="ECO:0000256" key="1">
    <source>
        <dbReference type="ARBA" id="ARBA00022741"/>
    </source>
</evidence>
<dbReference type="RefSeq" id="WP_116442148.1">
    <property type="nucleotide sequence ID" value="NZ_BHEO01000008.1"/>
</dbReference>
<dbReference type="EMBL" id="BHEO01000008">
    <property type="protein sequence ID" value="GBU06044.1"/>
    <property type="molecule type" value="Genomic_DNA"/>
</dbReference>
<keyword evidence="2 5" id="KW-0378">Hydrolase</keyword>
<dbReference type="GO" id="GO:0005829">
    <property type="term" value="C:cytosol"/>
    <property type="evidence" value="ECO:0007669"/>
    <property type="project" value="TreeGrafter"/>
</dbReference>
<dbReference type="SUPFAM" id="SSF52540">
    <property type="entry name" value="P-loop containing nucleoside triphosphate hydrolases"/>
    <property type="match status" value="1"/>
</dbReference>
<evidence type="ECO:0000259" key="6">
    <source>
        <dbReference type="PROSITE" id="PS51198"/>
    </source>
</evidence>
<keyword evidence="10" id="KW-1185">Reference proteome</keyword>
<evidence type="ECO:0000256" key="5">
    <source>
        <dbReference type="PROSITE-ProRule" id="PRU00560"/>
    </source>
</evidence>
<evidence type="ECO:0000313" key="8">
    <source>
        <dbReference type="EMBL" id="TCS63958.1"/>
    </source>
</evidence>
<evidence type="ECO:0000256" key="3">
    <source>
        <dbReference type="ARBA" id="ARBA00022806"/>
    </source>
</evidence>
<dbReference type="Gene3D" id="3.40.50.300">
    <property type="entry name" value="P-loop containing nucleotide triphosphate hydrolases"/>
    <property type="match status" value="2"/>
</dbReference>
<dbReference type="GO" id="GO:0016787">
    <property type="term" value="F:hydrolase activity"/>
    <property type="evidence" value="ECO:0007669"/>
    <property type="project" value="UniProtKB-UniRule"/>
</dbReference>
<dbReference type="GO" id="GO:0003677">
    <property type="term" value="F:DNA binding"/>
    <property type="evidence" value="ECO:0007669"/>
    <property type="project" value="InterPro"/>
</dbReference>
<accession>A0A4R3JD88</accession>
<evidence type="ECO:0000313" key="9">
    <source>
        <dbReference type="Proteomes" id="UP000294613"/>
    </source>
</evidence>
<reference evidence="8 9" key="2">
    <citation type="submission" date="2019-03" db="EMBL/GenBank/DDBJ databases">
        <title>Genomic Encyclopedia of Type Strains, Phase IV (KMG-IV): sequencing the most valuable type-strain genomes for metagenomic binning, comparative biology and taxonomic classification.</title>
        <authorList>
            <person name="Goeker M."/>
        </authorList>
    </citation>
    <scope>NUCLEOTIDE SEQUENCE [LARGE SCALE GENOMIC DNA]</scope>
    <source>
        <strain evidence="8 9">DSM 103426</strain>
    </source>
</reference>
<dbReference type="Proteomes" id="UP000294613">
    <property type="component" value="Unassembled WGS sequence"/>
</dbReference>
<dbReference type="GO" id="GO:0000725">
    <property type="term" value="P:recombinational repair"/>
    <property type="evidence" value="ECO:0007669"/>
    <property type="project" value="TreeGrafter"/>
</dbReference>